<dbReference type="PROSITE" id="PS00941">
    <property type="entry name" value="CARBOXYLESTERASE_B_2"/>
    <property type="match status" value="1"/>
</dbReference>
<dbReference type="GeneID" id="117642753"/>
<evidence type="ECO:0000256" key="4">
    <source>
        <dbReference type="ARBA" id="ARBA00022801"/>
    </source>
</evidence>
<organism evidence="10">
    <name type="scientific">Thrips palmi</name>
    <name type="common">Melon thrips</name>
    <dbReference type="NCBI Taxonomy" id="161013"/>
    <lineage>
        <taxon>Eukaryota</taxon>
        <taxon>Metazoa</taxon>
        <taxon>Ecdysozoa</taxon>
        <taxon>Arthropoda</taxon>
        <taxon>Hexapoda</taxon>
        <taxon>Insecta</taxon>
        <taxon>Pterygota</taxon>
        <taxon>Neoptera</taxon>
        <taxon>Paraneoptera</taxon>
        <taxon>Thysanoptera</taxon>
        <taxon>Terebrantia</taxon>
        <taxon>Thripoidea</taxon>
        <taxon>Thripidae</taxon>
        <taxon>Thrips</taxon>
    </lineage>
</organism>
<dbReference type="InterPro" id="IPR050309">
    <property type="entry name" value="Type-B_Carboxylest/Lipase"/>
</dbReference>
<sequence>MASMWTLAGCLSLHPASNPHPRPLSSSPHPRLDTSSTRSTSSTGTCSTWARRPGRGPGRAASASQLFPHWTVLAVAVAVYFTSGSAGVPEVQQVVRGVRVKQGDIAGLLRTTDNGFKYVSFRGIPYAAPPVGELRFKSPKEPQSWAPRELEAFKDGTNCMQVKDTKFKLWGLLGFNRSLADWLLLVTSLPRLVSTFLAMQESEDCLFLNVYTPVQRLPVLPSEEHRPVLVFVHGGGFLRGSANSAIYGPDFLVEQGMVVVTLNYRLGSFGFLSTNTSDAPGNAGLKDQTMALRWVRDNIHFFGGDPKRVTIYGESAGGASVHLHVLSPMSRGLFHAAIMSSSTVLSTYVMTDDPVEHSELLARNLGAPEEVIADPRRRVQYLREQDRFAVARKYANSLTEEDSRQIITKLPFGAVVEDCGDGEEHFLCENPVDILESGRYNKVPTMFGFNQNEGTLIYALDSAKEILGKLESDVTTLVPSNLLGRVQGADRERLGRRIKEFYIRPEDPSDLGALLKLYGDIQIAHGVLVAARWHARHSTPATPVYLYRFTHDAFGFYKFLYGIRAIKGPGHADELGCVFNFGGILNNKFTPNLSRQKQCRMKMTKLISNFAKHKNPIIEEEREIFGTQWPAATRSAFSYLDFNETLQIKTDPISDRMKFWDSAYREATHAAIYE</sequence>
<keyword evidence="3" id="KW-0719">Serine esterase</keyword>
<keyword evidence="4 6" id="KW-0378">Hydrolase</keyword>
<evidence type="ECO:0000256" key="7">
    <source>
        <dbReference type="SAM" id="MobiDB-lite"/>
    </source>
</evidence>
<dbReference type="InterPro" id="IPR002168">
    <property type="entry name" value="Lipase_GDXG_HIS_AS"/>
</dbReference>
<evidence type="ECO:0000259" key="8">
    <source>
        <dbReference type="Pfam" id="PF00135"/>
    </source>
</evidence>
<evidence type="ECO:0000313" key="9">
    <source>
        <dbReference type="Proteomes" id="UP000515158"/>
    </source>
</evidence>
<evidence type="ECO:0000313" key="10">
    <source>
        <dbReference type="RefSeq" id="XP_034237145.1"/>
    </source>
</evidence>
<accession>A0A6P8YJF3</accession>
<keyword evidence="9" id="KW-1185">Reference proteome</keyword>
<dbReference type="OrthoDB" id="19653at2759"/>
<dbReference type="SUPFAM" id="SSF53474">
    <property type="entry name" value="alpha/beta-Hydrolases"/>
    <property type="match status" value="1"/>
</dbReference>
<name>A0A6P8YJF3_THRPL</name>
<feature type="region of interest" description="Disordered" evidence="7">
    <location>
        <begin position="16"/>
        <end position="61"/>
    </location>
</feature>
<evidence type="ECO:0000256" key="2">
    <source>
        <dbReference type="ARBA" id="ARBA00010515"/>
    </source>
</evidence>
<dbReference type="Pfam" id="PF00135">
    <property type="entry name" value="COesterase"/>
    <property type="match status" value="1"/>
</dbReference>
<dbReference type="GO" id="GO:0052689">
    <property type="term" value="F:carboxylic ester hydrolase activity"/>
    <property type="evidence" value="ECO:0007669"/>
    <property type="project" value="UniProtKB-KW"/>
</dbReference>
<reference evidence="10" key="1">
    <citation type="submission" date="2025-08" db="UniProtKB">
        <authorList>
            <consortium name="RefSeq"/>
        </authorList>
    </citation>
    <scope>IDENTIFICATION</scope>
    <source>
        <tissue evidence="10">Total insect</tissue>
    </source>
</reference>
<dbReference type="InterPro" id="IPR002018">
    <property type="entry name" value="CarbesteraseB"/>
</dbReference>
<dbReference type="InterPro" id="IPR019819">
    <property type="entry name" value="Carboxylesterase_B_CS"/>
</dbReference>
<dbReference type="PANTHER" id="PTHR11559">
    <property type="entry name" value="CARBOXYLESTERASE"/>
    <property type="match status" value="1"/>
</dbReference>
<dbReference type="RefSeq" id="XP_034237145.1">
    <property type="nucleotide sequence ID" value="XM_034381254.1"/>
</dbReference>
<comment type="similarity">
    <text evidence="2">Belongs to the 'GDXG' lipolytic enzyme family.</text>
</comment>
<dbReference type="KEGG" id="tpal:117642753"/>
<protein>
    <recommendedName>
        <fullName evidence="6">Carboxylic ester hydrolase</fullName>
        <ecNumber evidence="6">3.1.1.-</ecNumber>
    </recommendedName>
</protein>
<dbReference type="InParanoid" id="A0A6P8YJF3"/>
<dbReference type="EC" id="3.1.1.-" evidence="6"/>
<evidence type="ECO:0000256" key="3">
    <source>
        <dbReference type="ARBA" id="ARBA00022487"/>
    </source>
</evidence>
<proteinExistence type="inferred from homology"/>
<feature type="domain" description="Carboxylesterase type B" evidence="8">
    <location>
        <begin position="98"/>
        <end position="660"/>
    </location>
</feature>
<evidence type="ECO:0000256" key="6">
    <source>
        <dbReference type="RuleBase" id="RU361235"/>
    </source>
</evidence>
<gene>
    <name evidence="10" type="primary">LOC117642753</name>
</gene>
<dbReference type="PROSITE" id="PS01173">
    <property type="entry name" value="LIPASE_GDXG_HIS"/>
    <property type="match status" value="1"/>
</dbReference>
<keyword evidence="5" id="KW-0325">Glycoprotein</keyword>
<dbReference type="Proteomes" id="UP000515158">
    <property type="component" value="Unplaced"/>
</dbReference>
<evidence type="ECO:0000256" key="5">
    <source>
        <dbReference type="ARBA" id="ARBA00023180"/>
    </source>
</evidence>
<evidence type="ECO:0000256" key="1">
    <source>
        <dbReference type="ARBA" id="ARBA00005964"/>
    </source>
</evidence>
<dbReference type="Gene3D" id="3.40.50.1820">
    <property type="entry name" value="alpha/beta hydrolase"/>
    <property type="match status" value="1"/>
</dbReference>
<feature type="compositionally biased region" description="Low complexity" evidence="7">
    <location>
        <begin position="23"/>
        <end position="51"/>
    </location>
</feature>
<dbReference type="InterPro" id="IPR029058">
    <property type="entry name" value="AB_hydrolase_fold"/>
</dbReference>
<dbReference type="PROSITE" id="PS00122">
    <property type="entry name" value="CARBOXYLESTERASE_B_1"/>
    <property type="match status" value="1"/>
</dbReference>
<comment type="similarity">
    <text evidence="1 6">Belongs to the type-B carboxylesterase/lipase family.</text>
</comment>
<dbReference type="InterPro" id="IPR019826">
    <property type="entry name" value="Carboxylesterase_B_AS"/>
</dbReference>
<dbReference type="AlphaFoldDB" id="A0A6P8YJF3"/>